<keyword evidence="1" id="KW-0732">Signal</keyword>
<name>L8B2Q5_PINFU</name>
<proteinExistence type="evidence at transcript level"/>
<accession>L8B2Q5</accession>
<evidence type="ECO:0000313" key="2">
    <source>
        <dbReference type="EMBL" id="BAM76253.1"/>
    </source>
</evidence>
<gene>
    <name evidence="2" type="primary">000118</name>
</gene>
<feature type="signal peptide" evidence="1">
    <location>
        <begin position="1"/>
        <end position="20"/>
    </location>
</feature>
<protein>
    <submittedName>
        <fullName evidence="2">Prism uncharacterized shell protein 18 like</fullName>
    </submittedName>
</protein>
<dbReference type="AlphaFoldDB" id="L8B2Q5"/>
<reference evidence="2" key="1">
    <citation type="journal article" date="2014" name="PLoS ONE">
        <title>Novel genes participating in the formation of prismatic and nacreous layers in the pearl oyster as revealed by their tissue distribution and RNA interference knockdown.</title>
        <authorList>
            <person name="Funabara D."/>
            <person name="Ohmori F."/>
            <person name="Kinoshita S."/>
            <person name="Koyama H."/>
            <person name="Mizutani S."/>
            <person name="Ota A."/>
            <person name="Osakabe Y."/>
            <person name="Nagai K."/>
            <person name="Maeyama K."/>
            <person name="Okamoto K."/>
            <person name="Kanoh S."/>
            <person name="Asakawa S."/>
            <person name="Watabe S."/>
        </authorList>
    </citation>
    <scope>NUCLEOTIDE SEQUENCE</scope>
    <source>
        <tissue evidence="2">Mantle</tissue>
    </source>
</reference>
<organism evidence="2">
    <name type="scientific">Pinctada fucata</name>
    <name type="common">Akoya pearl oyster</name>
    <name type="synonym">Pinctada imbricata fucata</name>
    <dbReference type="NCBI Taxonomy" id="50426"/>
    <lineage>
        <taxon>Eukaryota</taxon>
        <taxon>Metazoa</taxon>
        <taxon>Spiralia</taxon>
        <taxon>Lophotrochozoa</taxon>
        <taxon>Mollusca</taxon>
        <taxon>Bivalvia</taxon>
        <taxon>Autobranchia</taxon>
        <taxon>Pteriomorphia</taxon>
        <taxon>Pterioida</taxon>
        <taxon>Pterioidea</taxon>
        <taxon>Pteriidae</taxon>
        <taxon>Pinctada</taxon>
    </lineage>
</organism>
<feature type="chain" id="PRO_5003987063" evidence="1">
    <location>
        <begin position="21"/>
        <end position="81"/>
    </location>
</feature>
<sequence>MRNAVFALLLLSVLCISANAFYFPHQSCGKWIYGCPYGTTCICDYSLYPRCYCVPVHGNKCGYCPWPKKCVYGVCKRGYAY</sequence>
<dbReference type="EMBL" id="AB734772">
    <property type="protein sequence ID" value="BAM76253.1"/>
    <property type="molecule type" value="mRNA"/>
</dbReference>
<evidence type="ECO:0000256" key="1">
    <source>
        <dbReference type="SAM" id="SignalP"/>
    </source>
</evidence>